<sequence length="263" mass="28188">MYQGYQRLKFQRDGSILTIELSNPTARNAVDADMHAELARVFLEVALDTDTRVVVLTGDPDGKAFCAGGDLKWIESIEGKGERYAVVLKEGLDIVKTMTNTPQPIVSMINGHAMGLGATIGLFADVSFMDETAKIADPHVSIGVVAGDGGAIIWPLLIGPNRAKEFLMTGDAMTGTQAASIGLVNHAVPAAELQDRAYAFARKLASGPQLAIQLTKRSVNLFVGQVVEQVLTASLAMEGLTFASADHREALRAFFAKEKPKFQ</sequence>
<dbReference type="Proteomes" id="UP000092952">
    <property type="component" value="Chromosome"/>
</dbReference>
<evidence type="ECO:0000313" key="3">
    <source>
        <dbReference type="Proteomes" id="UP000092952"/>
    </source>
</evidence>
<dbReference type="STRING" id="1810504.PG2T_00095"/>
<dbReference type="EMBL" id="CP014671">
    <property type="protein sequence ID" value="ANX02752.1"/>
    <property type="molecule type" value="Genomic_DNA"/>
</dbReference>
<dbReference type="Pfam" id="PF00378">
    <property type="entry name" value="ECH_1"/>
    <property type="match status" value="1"/>
</dbReference>
<gene>
    <name evidence="2" type="ORF">PG2T_00095</name>
</gene>
<proteinExistence type="inferred from homology"/>
<dbReference type="Gene3D" id="3.90.226.10">
    <property type="entry name" value="2-enoyl-CoA Hydratase, Chain A, domain 1"/>
    <property type="match status" value="1"/>
</dbReference>
<reference evidence="3" key="1">
    <citation type="submission" date="2016-03" db="EMBL/GenBank/DDBJ databases">
        <title>Complete genome sequence of Solimmundus cernigliae, representing a novel lineage of polycyclic aromatic hydrocarbon degraders within the Gammaproteobacteria.</title>
        <authorList>
            <person name="Singleton D.R."/>
            <person name="Dickey A.N."/>
            <person name="Scholl E.H."/>
            <person name="Wright F.A."/>
            <person name="Aitken M.D."/>
        </authorList>
    </citation>
    <scope>NUCLEOTIDE SEQUENCE [LARGE SCALE GENOMIC DNA]</scope>
    <source>
        <strain evidence="3">TR3.2</strain>
    </source>
</reference>
<evidence type="ECO:0000313" key="2">
    <source>
        <dbReference type="EMBL" id="ANX02752.1"/>
    </source>
</evidence>
<keyword evidence="3" id="KW-1185">Reference proteome</keyword>
<dbReference type="InParanoid" id="A0A1B1YPT6"/>
<dbReference type="GO" id="GO:0003824">
    <property type="term" value="F:catalytic activity"/>
    <property type="evidence" value="ECO:0007669"/>
    <property type="project" value="UniProtKB-ARBA"/>
</dbReference>
<dbReference type="CDD" id="cd06558">
    <property type="entry name" value="crotonase-like"/>
    <property type="match status" value="1"/>
</dbReference>
<dbReference type="InterPro" id="IPR001753">
    <property type="entry name" value="Enoyl-CoA_hydra/iso"/>
</dbReference>
<accession>A0A1B1YPT6</accession>
<dbReference type="OrthoDB" id="9797151at2"/>
<dbReference type="InterPro" id="IPR014748">
    <property type="entry name" value="Enoyl-CoA_hydra_C"/>
</dbReference>
<protein>
    <submittedName>
        <fullName evidence="2">Enoyl-CoA hydratase</fullName>
    </submittedName>
</protein>
<dbReference type="AlphaFoldDB" id="A0A1B1YPT6"/>
<dbReference type="PANTHER" id="PTHR43459:SF3">
    <property type="entry name" value="ENOYL-COA HYDRATASE ECHA15 (ENOYL HYDRASE) (UNSATURATED ACYL-COA HYDRATASE) (CROTONASE)-RELATED"/>
    <property type="match status" value="1"/>
</dbReference>
<comment type="similarity">
    <text evidence="1">Belongs to the enoyl-CoA hydratase/isomerase family.</text>
</comment>
<dbReference type="SUPFAM" id="SSF52096">
    <property type="entry name" value="ClpP/crotonase"/>
    <property type="match status" value="1"/>
</dbReference>
<dbReference type="RefSeq" id="WP_068802267.1">
    <property type="nucleotide sequence ID" value="NZ_CP014671.1"/>
</dbReference>
<name>A0A1B1YPT6_9GAMM</name>
<dbReference type="KEGG" id="gbi:PG2T_00095"/>
<evidence type="ECO:0000256" key="1">
    <source>
        <dbReference type="ARBA" id="ARBA00005254"/>
    </source>
</evidence>
<organism evidence="2 3">
    <name type="scientific">Immundisolibacter cernigliae</name>
    <dbReference type="NCBI Taxonomy" id="1810504"/>
    <lineage>
        <taxon>Bacteria</taxon>
        <taxon>Pseudomonadati</taxon>
        <taxon>Pseudomonadota</taxon>
        <taxon>Gammaproteobacteria</taxon>
        <taxon>Immundisolibacterales</taxon>
        <taxon>Immundisolibacteraceae</taxon>
        <taxon>Immundisolibacter</taxon>
    </lineage>
</organism>
<dbReference type="Gene3D" id="1.10.12.10">
    <property type="entry name" value="Lyase 2-enoyl-coa Hydratase, Chain A, domain 2"/>
    <property type="match status" value="1"/>
</dbReference>
<dbReference type="InterPro" id="IPR029045">
    <property type="entry name" value="ClpP/crotonase-like_dom_sf"/>
</dbReference>
<dbReference type="PANTHER" id="PTHR43459">
    <property type="entry name" value="ENOYL-COA HYDRATASE"/>
    <property type="match status" value="1"/>
</dbReference>